<protein>
    <submittedName>
        <fullName evidence="1">Uncharacterized protein</fullName>
    </submittedName>
</protein>
<feature type="non-terminal residue" evidence="1">
    <location>
        <position position="59"/>
    </location>
</feature>
<dbReference type="AlphaFoldDB" id="A0A382D1D8"/>
<name>A0A382D1D8_9ZZZZ</name>
<feature type="non-terminal residue" evidence="1">
    <location>
        <position position="1"/>
    </location>
</feature>
<gene>
    <name evidence="1" type="ORF">METZ01_LOCUS184989</name>
</gene>
<organism evidence="1">
    <name type="scientific">marine metagenome</name>
    <dbReference type="NCBI Taxonomy" id="408172"/>
    <lineage>
        <taxon>unclassified sequences</taxon>
        <taxon>metagenomes</taxon>
        <taxon>ecological metagenomes</taxon>
    </lineage>
</organism>
<reference evidence="1" key="1">
    <citation type="submission" date="2018-05" db="EMBL/GenBank/DDBJ databases">
        <authorList>
            <person name="Lanie J.A."/>
            <person name="Ng W.-L."/>
            <person name="Kazmierczak K.M."/>
            <person name="Andrzejewski T.M."/>
            <person name="Davidsen T.M."/>
            <person name="Wayne K.J."/>
            <person name="Tettelin H."/>
            <person name="Glass J.I."/>
            <person name="Rusch D."/>
            <person name="Podicherti R."/>
            <person name="Tsui H.-C.T."/>
            <person name="Winkler M.E."/>
        </authorList>
    </citation>
    <scope>NUCLEOTIDE SEQUENCE</scope>
</reference>
<proteinExistence type="predicted"/>
<evidence type="ECO:0000313" key="1">
    <source>
        <dbReference type="EMBL" id="SVB32135.1"/>
    </source>
</evidence>
<sequence length="59" mass="6470">VDSFVKLELWLAVINYTSPSLHMSDPVFHNHSTDGYASVHIPGKIEISYGTRISSPGVV</sequence>
<accession>A0A382D1D8</accession>
<dbReference type="EMBL" id="UINC01037120">
    <property type="protein sequence ID" value="SVB32135.1"/>
    <property type="molecule type" value="Genomic_DNA"/>
</dbReference>